<dbReference type="SUPFAM" id="SSF52540">
    <property type="entry name" value="P-loop containing nucleoside triphosphate hydrolases"/>
    <property type="match status" value="1"/>
</dbReference>
<protein>
    <recommendedName>
        <fullName evidence="5">Branched-chain amino acid aminotransferase</fullName>
    </recommendedName>
</protein>
<dbReference type="Gene3D" id="3.40.50.300">
    <property type="entry name" value="P-loop containing nucleotide triphosphate hydrolases"/>
    <property type="match status" value="1"/>
</dbReference>
<dbReference type="eggNOG" id="ENOG502Z954">
    <property type="taxonomic scope" value="Bacteria"/>
</dbReference>
<evidence type="ECO:0008006" key="5">
    <source>
        <dbReference type="Google" id="ProtNLM"/>
    </source>
</evidence>
<gene>
    <name evidence="3" type="ORF">THS5294_01005</name>
</gene>
<dbReference type="Pfam" id="PF19798">
    <property type="entry name" value="Sulfotransfer_5"/>
    <property type="match status" value="1"/>
</dbReference>
<dbReference type="PANTHER" id="PTHR42743:SF11">
    <property type="entry name" value="AMINODEOXYCHORISMATE LYASE"/>
    <property type="match status" value="1"/>
</dbReference>
<keyword evidence="2" id="KW-0100">Branched-chain amino acid biosynthesis</keyword>
<evidence type="ECO:0000256" key="2">
    <source>
        <dbReference type="ARBA" id="ARBA00023304"/>
    </source>
</evidence>
<name>A0A0P1EXA0_9RHOB</name>
<dbReference type="STRING" id="266809.PM03_08515"/>
<dbReference type="PANTHER" id="PTHR42743">
    <property type="entry name" value="AMINO-ACID AMINOTRANSFERASE"/>
    <property type="match status" value="1"/>
</dbReference>
<proteinExistence type="inferred from homology"/>
<comment type="similarity">
    <text evidence="1">Belongs to the class-IV pyridoxal-phosphate-dependent aminotransferase family.</text>
</comment>
<evidence type="ECO:0000313" key="4">
    <source>
        <dbReference type="Proteomes" id="UP000051298"/>
    </source>
</evidence>
<dbReference type="RefSeq" id="WP_058122862.1">
    <property type="nucleotide sequence ID" value="NZ_CYRX01000011.1"/>
</dbReference>
<evidence type="ECO:0000313" key="3">
    <source>
        <dbReference type="EMBL" id="CUH59718.1"/>
    </source>
</evidence>
<dbReference type="GO" id="GO:0009082">
    <property type="term" value="P:branched-chain amino acid biosynthetic process"/>
    <property type="evidence" value="ECO:0007669"/>
    <property type="project" value="UniProtKB-KW"/>
</dbReference>
<dbReference type="AlphaFoldDB" id="A0A0P1EXA0"/>
<dbReference type="InterPro" id="IPR027417">
    <property type="entry name" value="P-loop_NTPase"/>
</dbReference>
<dbReference type="Proteomes" id="UP000051298">
    <property type="component" value="Unassembled WGS sequence"/>
</dbReference>
<sequence>MKIAAWSGPRNLSTAMLYAFGSRADCAAWDEPFYAPYLTHTGTDHPMTADIQHSHETDPSAIAQACAGAVPLGRAHWYMKHMPHHMLPGFDMSWAEQAVNIHLIRHPARVIASYAAKRDSLTLEDIGFAQQATVYDRLEGPVIDSETIRANPRAALQALCAEIGLPWDDAMLKWPVGPKPFDGVWAAHWYGAVHRSTGFAEAEGPLPTVAAQHRAILDAALPFYEAMKARAITVTAP</sequence>
<evidence type="ECO:0000256" key="1">
    <source>
        <dbReference type="ARBA" id="ARBA00009320"/>
    </source>
</evidence>
<accession>A0A0P1EXA0</accession>
<dbReference type="InterPro" id="IPR050571">
    <property type="entry name" value="Class-IV_PLP-Dep_Aminotrnsfr"/>
</dbReference>
<reference evidence="3 4" key="1">
    <citation type="submission" date="2015-09" db="EMBL/GenBank/DDBJ databases">
        <authorList>
            <consortium name="Swine Surveillance"/>
        </authorList>
    </citation>
    <scope>NUCLEOTIDE SEQUENCE [LARGE SCALE GENOMIC DNA]</scope>
    <source>
        <strain evidence="3 4">CECT 5294</strain>
    </source>
</reference>
<keyword evidence="2" id="KW-0028">Amino-acid biosynthesis</keyword>
<organism evidence="3 4">
    <name type="scientific">Thalassobacter stenotrophicus</name>
    <dbReference type="NCBI Taxonomy" id="266809"/>
    <lineage>
        <taxon>Bacteria</taxon>
        <taxon>Pseudomonadati</taxon>
        <taxon>Pseudomonadota</taxon>
        <taxon>Alphaproteobacteria</taxon>
        <taxon>Rhodobacterales</taxon>
        <taxon>Roseobacteraceae</taxon>
        <taxon>Thalassobacter</taxon>
    </lineage>
</organism>
<dbReference type="EMBL" id="CYRX01000011">
    <property type="protein sequence ID" value="CUH59718.1"/>
    <property type="molecule type" value="Genomic_DNA"/>
</dbReference>